<organism evidence="1 2">
    <name type="scientific">Acetobacter suratthaniensis</name>
    <dbReference type="NCBI Taxonomy" id="1502841"/>
    <lineage>
        <taxon>Bacteria</taxon>
        <taxon>Pseudomonadati</taxon>
        <taxon>Pseudomonadota</taxon>
        <taxon>Alphaproteobacteria</taxon>
        <taxon>Acetobacterales</taxon>
        <taxon>Acetobacteraceae</taxon>
        <taxon>Acetobacter</taxon>
    </lineage>
</organism>
<evidence type="ECO:0000313" key="2">
    <source>
        <dbReference type="Proteomes" id="UP000664399"/>
    </source>
</evidence>
<dbReference type="Pfam" id="PF11159">
    <property type="entry name" value="DUF2939"/>
    <property type="match status" value="1"/>
</dbReference>
<protein>
    <submittedName>
        <fullName evidence="1">DUF2939 domain-containing protein</fullName>
    </submittedName>
</protein>
<evidence type="ECO:0000313" key="1">
    <source>
        <dbReference type="EMBL" id="MBO1326941.1"/>
    </source>
</evidence>
<accession>A0ABS3LKQ6</accession>
<reference evidence="1 2" key="1">
    <citation type="submission" date="2021-03" db="EMBL/GenBank/DDBJ databases">
        <title>The complete genome sequence of Acetobacter suratthaniensis TBRC 1719.</title>
        <authorList>
            <person name="Charoenyingcharoen P."/>
            <person name="Yukphan P."/>
        </authorList>
    </citation>
    <scope>NUCLEOTIDE SEQUENCE [LARGE SCALE GENOMIC DNA]</scope>
    <source>
        <strain evidence="1 2">TBRC 1719</strain>
    </source>
</reference>
<dbReference type="EMBL" id="JAFVMG010000001">
    <property type="protein sequence ID" value="MBO1326941.1"/>
    <property type="molecule type" value="Genomic_DNA"/>
</dbReference>
<comment type="caution">
    <text evidence="1">The sequence shown here is derived from an EMBL/GenBank/DDBJ whole genome shotgun (WGS) entry which is preliminary data.</text>
</comment>
<gene>
    <name evidence="1" type="ORF">J2D75_00435</name>
</gene>
<dbReference type="RefSeq" id="WP_207851724.1">
    <property type="nucleotide sequence ID" value="NZ_JAFVMG010000001.1"/>
</dbReference>
<sequence length="210" mass="22563">MALPSRSGLLSRQARMPRHQAARRACVCSALLALGLYVASPFITLFCVAEDLQTHDMTALGRIINWGSLDTSIRQQALAGLHLDTQPPADELPEFGNSFASTAVSNAVDQSVNSANLGTLVDQALPAIPPEAAPTLSLHGLTTLLHQTSLRFARLDCFVAELPIPGHADETPLRVELRIQSWRWKITNVTFPVAQSRTLQASGPAPARAA</sequence>
<dbReference type="InterPro" id="IPR021330">
    <property type="entry name" value="DUF2939"/>
</dbReference>
<proteinExistence type="predicted"/>
<name>A0ABS3LKQ6_9PROT</name>
<dbReference type="Proteomes" id="UP000664399">
    <property type="component" value="Unassembled WGS sequence"/>
</dbReference>
<keyword evidence="2" id="KW-1185">Reference proteome</keyword>